<evidence type="ECO:0000256" key="1">
    <source>
        <dbReference type="ARBA" id="ARBA00007594"/>
    </source>
</evidence>
<evidence type="ECO:0008006" key="8">
    <source>
        <dbReference type="Google" id="ProtNLM"/>
    </source>
</evidence>
<evidence type="ECO:0000259" key="5">
    <source>
        <dbReference type="Pfam" id="PF08079"/>
    </source>
</evidence>
<dbReference type="Pfam" id="PF08079">
    <property type="entry name" value="Ribosomal_L30_N"/>
    <property type="match status" value="1"/>
</dbReference>
<dbReference type="InterPro" id="IPR018038">
    <property type="entry name" value="Ribosomal_uL30_CS"/>
</dbReference>
<accession>A0A8C5QVU5</accession>
<evidence type="ECO:0000256" key="2">
    <source>
        <dbReference type="ARBA" id="ARBA00022980"/>
    </source>
</evidence>
<keyword evidence="7" id="KW-1185">Reference proteome</keyword>
<dbReference type="InterPro" id="IPR036919">
    <property type="entry name" value="Ribo_uL30_ferredoxin-like_sf"/>
</dbReference>
<evidence type="ECO:0000259" key="4">
    <source>
        <dbReference type="Pfam" id="PF00327"/>
    </source>
</evidence>
<dbReference type="Pfam" id="PF00327">
    <property type="entry name" value="Ribosomal_L30"/>
    <property type="match status" value="1"/>
</dbReference>
<comment type="similarity">
    <text evidence="1">Belongs to the universal ribosomal protein uL30 family.</text>
</comment>
<dbReference type="PANTHER" id="PTHR11524">
    <property type="entry name" value="60S RIBOSOMAL PROTEIN L7"/>
    <property type="match status" value="1"/>
</dbReference>
<reference evidence="6" key="1">
    <citation type="submission" date="2025-08" db="UniProtKB">
        <authorList>
            <consortium name="Ensembl"/>
        </authorList>
    </citation>
    <scope>IDENTIFICATION</scope>
</reference>
<sequence length="204" mass="23365">MSRAEHAGYCEVKAVNLKMATGTQTSSETQAHGSHFLLPVCERNRSSSNMEATESRKLPRVPENLLKKRKRYQGLKAAEAKRALEEKRKDHRGKQIKFIRLETLARNSRRKLRDDCRLRRMGAYRKKPPIPSNQKLAFVVRIADIQGISHHVLQTLRSLRLLKIFSGVFVKLDDSAVKMLQVVEPYVAWGLDVRSVFQMPLGAF</sequence>
<feature type="domain" description="Large ribosomal subunit protein uL30 N-terminal eukaryotes" evidence="5">
    <location>
        <begin position="61"/>
        <end position="121"/>
    </location>
</feature>
<dbReference type="GeneTree" id="ENSGT00950000182878"/>
<dbReference type="InterPro" id="IPR012988">
    <property type="entry name" value="Ribosomal_uL30_N_euk"/>
</dbReference>
<dbReference type="FunFam" id="3.30.1390.20:FF:000004">
    <property type="entry name" value="60S ribosomal protein L7"/>
    <property type="match status" value="1"/>
</dbReference>
<name>A0A8C5QVU5_9ANUR</name>
<evidence type="ECO:0000256" key="3">
    <source>
        <dbReference type="ARBA" id="ARBA00023274"/>
    </source>
</evidence>
<dbReference type="PANTHER" id="PTHR11524:SF13">
    <property type="entry name" value="RIBOSOMAL PROTEIN UL30-LIKE"/>
    <property type="match status" value="1"/>
</dbReference>
<dbReference type="InterPro" id="IPR016082">
    <property type="entry name" value="Ribosomal_uL30_ferredoxin-like"/>
</dbReference>
<evidence type="ECO:0000313" key="6">
    <source>
        <dbReference type="Ensembl" id="ENSLLEP00000042919.1"/>
    </source>
</evidence>
<dbReference type="InterPro" id="IPR039699">
    <property type="entry name" value="Ribosomal_uL30"/>
</dbReference>
<protein>
    <recommendedName>
        <fullName evidence="8">60S ribosomal protein L7-like 1</fullName>
    </recommendedName>
</protein>
<dbReference type="OrthoDB" id="28644at2759"/>
<reference evidence="6" key="2">
    <citation type="submission" date="2025-09" db="UniProtKB">
        <authorList>
            <consortium name="Ensembl"/>
        </authorList>
    </citation>
    <scope>IDENTIFICATION</scope>
</reference>
<dbReference type="PROSITE" id="PS00634">
    <property type="entry name" value="RIBOSOMAL_L30"/>
    <property type="match status" value="1"/>
</dbReference>
<keyword evidence="2" id="KW-0689">Ribosomal protein</keyword>
<keyword evidence="3" id="KW-0687">Ribonucleoprotein</keyword>
<proteinExistence type="inferred from homology"/>
<dbReference type="Proteomes" id="UP000694569">
    <property type="component" value="Unplaced"/>
</dbReference>
<evidence type="ECO:0000313" key="7">
    <source>
        <dbReference type="Proteomes" id="UP000694569"/>
    </source>
</evidence>
<dbReference type="GO" id="GO:0003723">
    <property type="term" value="F:RNA binding"/>
    <property type="evidence" value="ECO:0007669"/>
    <property type="project" value="TreeGrafter"/>
</dbReference>
<dbReference type="Gene3D" id="3.30.1390.20">
    <property type="entry name" value="Ribosomal protein L30, ferredoxin-like fold domain"/>
    <property type="match status" value="1"/>
</dbReference>
<dbReference type="GO" id="GO:0003735">
    <property type="term" value="F:structural constituent of ribosome"/>
    <property type="evidence" value="ECO:0007669"/>
    <property type="project" value="TreeGrafter"/>
</dbReference>
<dbReference type="AlphaFoldDB" id="A0A8C5QVU5"/>
<dbReference type="GO" id="GO:0000463">
    <property type="term" value="P:maturation of LSU-rRNA from tricistronic rRNA transcript (SSU-rRNA, 5.8S rRNA, LSU-rRNA)"/>
    <property type="evidence" value="ECO:0007669"/>
    <property type="project" value="TreeGrafter"/>
</dbReference>
<dbReference type="SUPFAM" id="SSF55129">
    <property type="entry name" value="Ribosomal protein L30p/L7e"/>
    <property type="match status" value="1"/>
</dbReference>
<dbReference type="GO" id="GO:0022625">
    <property type="term" value="C:cytosolic large ribosomal subunit"/>
    <property type="evidence" value="ECO:0007669"/>
    <property type="project" value="TreeGrafter"/>
</dbReference>
<feature type="domain" description="Large ribosomal subunit protein uL30-like ferredoxin-like fold" evidence="4">
    <location>
        <begin position="137"/>
        <end position="187"/>
    </location>
</feature>
<dbReference type="Ensembl" id="ENSLLET00000044630.1">
    <property type="protein sequence ID" value="ENSLLEP00000042919.1"/>
    <property type="gene ID" value="ENSLLEG00000027290.1"/>
</dbReference>
<organism evidence="6 7">
    <name type="scientific">Leptobrachium leishanense</name>
    <name type="common">Leishan spiny toad</name>
    <dbReference type="NCBI Taxonomy" id="445787"/>
    <lineage>
        <taxon>Eukaryota</taxon>
        <taxon>Metazoa</taxon>
        <taxon>Chordata</taxon>
        <taxon>Craniata</taxon>
        <taxon>Vertebrata</taxon>
        <taxon>Euteleostomi</taxon>
        <taxon>Amphibia</taxon>
        <taxon>Batrachia</taxon>
        <taxon>Anura</taxon>
        <taxon>Pelobatoidea</taxon>
        <taxon>Megophryidae</taxon>
        <taxon>Leptobrachium</taxon>
    </lineage>
</organism>